<proteinExistence type="inferred from homology"/>
<comment type="cofactor">
    <cofactor evidence="2">
        <name>Mg(2+)</name>
        <dbReference type="ChEBI" id="CHEBI:18420"/>
    </cofactor>
</comment>
<accession>A0A3N0V7A4</accession>
<reference evidence="9 10" key="1">
    <citation type="submission" date="2018-10" db="EMBL/GenBank/DDBJ databases">
        <authorList>
            <person name="Chen W.-M."/>
        </authorList>
    </citation>
    <scope>NUCLEOTIDE SEQUENCE [LARGE SCALE GENOMIC DNA]</scope>
    <source>
        <strain evidence="9 10">H-5</strain>
    </source>
</reference>
<evidence type="ECO:0000256" key="1">
    <source>
        <dbReference type="ARBA" id="ARBA00000847"/>
    </source>
</evidence>
<dbReference type="GO" id="GO:0016787">
    <property type="term" value="F:hydrolase activity"/>
    <property type="evidence" value="ECO:0007669"/>
    <property type="project" value="UniProtKB-KW"/>
</dbReference>
<dbReference type="PROSITE" id="PS51462">
    <property type="entry name" value="NUDIX"/>
    <property type="match status" value="1"/>
</dbReference>
<evidence type="ECO:0000313" key="9">
    <source>
        <dbReference type="EMBL" id="ROH88484.1"/>
    </source>
</evidence>
<evidence type="ECO:0000259" key="8">
    <source>
        <dbReference type="PROSITE" id="PS51462"/>
    </source>
</evidence>
<dbReference type="Proteomes" id="UP000275137">
    <property type="component" value="Unassembled WGS sequence"/>
</dbReference>
<dbReference type="PANTHER" id="PTHR11839">
    <property type="entry name" value="UDP/ADP-SUGAR PYROPHOSPHATASE"/>
    <property type="match status" value="1"/>
</dbReference>
<dbReference type="Pfam" id="PF00293">
    <property type="entry name" value="NUDIX"/>
    <property type="match status" value="1"/>
</dbReference>
<dbReference type="Gene3D" id="3.90.79.10">
    <property type="entry name" value="Nucleoside Triphosphate Pyrophosphohydrolase"/>
    <property type="match status" value="1"/>
</dbReference>
<protein>
    <recommendedName>
        <fullName evidence="4">GDP-mannose pyrophosphatase</fullName>
    </recommendedName>
    <alternativeName>
        <fullName evidence="6">GDP-mannose hydrolase</fullName>
    </alternativeName>
    <alternativeName>
        <fullName evidence="7">GDPMK</fullName>
    </alternativeName>
</protein>
<evidence type="ECO:0000313" key="10">
    <source>
        <dbReference type="Proteomes" id="UP000275137"/>
    </source>
</evidence>
<dbReference type="SUPFAM" id="SSF55811">
    <property type="entry name" value="Nudix"/>
    <property type="match status" value="1"/>
</dbReference>
<evidence type="ECO:0000256" key="7">
    <source>
        <dbReference type="ARBA" id="ARBA00032272"/>
    </source>
</evidence>
<keyword evidence="10" id="KW-1185">Reference proteome</keyword>
<dbReference type="AlphaFoldDB" id="A0A3N0V7A4"/>
<sequence>MIPTNSAGYTVDKKAVVSNAVTEWDFGAYKVASFDIHQENGAVAQFNVLKCPDWVNIIAVLGSGEIVLVRQFRHALGRETLELPGGIVDDGKTPFQAAQDELLEEAGFFGGEWIQLGCYLANPGLQNNYVHTFLCRNPSFKEGSEQEDGVMVRLMSPQDFIVGLHHGELSQSFMLASVFMAINQGFIQFQSK</sequence>
<feature type="domain" description="Nudix hydrolase" evidence="8">
    <location>
        <begin position="50"/>
        <end position="177"/>
    </location>
</feature>
<dbReference type="GO" id="GO:0019693">
    <property type="term" value="P:ribose phosphate metabolic process"/>
    <property type="evidence" value="ECO:0007669"/>
    <property type="project" value="TreeGrafter"/>
</dbReference>
<dbReference type="InterPro" id="IPR015797">
    <property type="entry name" value="NUDIX_hydrolase-like_dom_sf"/>
</dbReference>
<dbReference type="InterPro" id="IPR000086">
    <property type="entry name" value="NUDIX_hydrolase_dom"/>
</dbReference>
<evidence type="ECO:0000256" key="3">
    <source>
        <dbReference type="ARBA" id="ARBA00007275"/>
    </source>
</evidence>
<keyword evidence="5 9" id="KW-0378">Hydrolase</keyword>
<dbReference type="GO" id="GO:0006753">
    <property type="term" value="P:nucleoside phosphate metabolic process"/>
    <property type="evidence" value="ECO:0007669"/>
    <property type="project" value="TreeGrafter"/>
</dbReference>
<dbReference type="CDD" id="cd03424">
    <property type="entry name" value="NUDIX_ADPRase_Nudt5_UGPPase_Nudt14"/>
    <property type="match status" value="1"/>
</dbReference>
<comment type="similarity">
    <text evidence="3">Belongs to the Nudix hydrolase family. NudK subfamily.</text>
</comment>
<evidence type="ECO:0000256" key="2">
    <source>
        <dbReference type="ARBA" id="ARBA00001946"/>
    </source>
</evidence>
<dbReference type="EMBL" id="RJVP01000001">
    <property type="protein sequence ID" value="ROH88484.1"/>
    <property type="molecule type" value="Genomic_DNA"/>
</dbReference>
<gene>
    <name evidence="9" type="ORF">ED236_03280</name>
</gene>
<comment type="caution">
    <text evidence="9">The sequence shown here is derived from an EMBL/GenBank/DDBJ whole genome shotgun (WGS) entry which is preliminary data.</text>
</comment>
<organism evidence="9 10">
    <name type="scientific">Pseudomethylobacillus aquaticus</name>
    <dbReference type="NCBI Taxonomy" id="2676064"/>
    <lineage>
        <taxon>Bacteria</taxon>
        <taxon>Pseudomonadati</taxon>
        <taxon>Pseudomonadota</taxon>
        <taxon>Betaproteobacteria</taxon>
        <taxon>Nitrosomonadales</taxon>
        <taxon>Methylophilaceae</taxon>
        <taxon>Pseudomethylobacillus</taxon>
    </lineage>
</organism>
<name>A0A3N0V7A4_9PROT</name>
<evidence type="ECO:0000256" key="4">
    <source>
        <dbReference type="ARBA" id="ARBA00016377"/>
    </source>
</evidence>
<evidence type="ECO:0000256" key="5">
    <source>
        <dbReference type="ARBA" id="ARBA00022801"/>
    </source>
</evidence>
<dbReference type="PANTHER" id="PTHR11839:SF18">
    <property type="entry name" value="NUDIX HYDROLASE DOMAIN-CONTAINING PROTEIN"/>
    <property type="match status" value="1"/>
</dbReference>
<comment type="catalytic activity">
    <reaction evidence="1">
        <text>GDP-alpha-D-mannose + H2O = alpha-D-mannose 1-phosphate + GMP + 2 H(+)</text>
        <dbReference type="Rhea" id="RHEA:27978"/>
        <dbReference type="ChEBI" id="CHEBI:15377"/>
        <dbReference type="ChEBI" id="CHEBI:15378"/>
        <dbReference type="ChEBI" id="CHEBI:57527"/>
        <dbReference type="ChEBI" id="CHEBI:58115"/>
        <dbReference type="ChEBI" id="CHEBI:58409"/>
    </reaction>
</comment>
<evidence type="ECO:0000256" key="6">
    <source>
        <dbReference type="ARBA" id="ARBA00032162"/>
    </source>
</evidence>